<proteinExistence type="inferred from homology"/>
<dbReference type="InterPro" id="IPR015943">
    <property type="entry name" value="WD40/YVTN_repeat-like_dom_sf"/>
</dbReference>
<organism evidence="3 4">
    <name type="scientific">Aphidius gifuensis</name>
    <name type="common">Parasitoid wasp</name>
    <dbReference type="NCBI Taxonomy" id="684658"/>
    <lineage>
        <taxon>Eukaryota</taxon>
        <taxon>Metazoa</taxon>
        <taxon>Ecdysozoa</taxon>
        <taxon>Arthropoda</taxon>
        <taxon>Hexapoda</taxon>
        <taxon>Insecta</taxon>
        <taxon>Pterygota</taxon>
        <taxon>Neoptera</taxon>
        <taxon>Endopterygota</taxon>
        <taxon>Hymenoptera</taxon>
        <taxon>Apocrita</taxon>
        <taxon>Ichneumonoidea</taxon>
        <taxon>Braconidae</taxon>
        <taxon>Aphidiinae</taxon>
        <taxon>Aphidius</taxon>
    </lineage>
</organism>
<dbReference type="Proteomes" id="UP000639338">
    <property type="component" value="Unassembled WGS sequence"/>
</dbReference>
<evidence type="ECO:0000256" key="1">
    <source>
        <dbReference type="ARBA" id="ARBA00009422"/>
    </source>
</evidence>
<dbReference type="Pfam" id="PF12816">
    <property type="entry name" value="TPR_Vps8"/>
    <property type="match status" value="1"/>
</dbReference>
<dbReference type="InterPro" id="IPR045111">
    <property type="entry name" value="Vps41/Vps8"/>
</dbReference>
<comment type="caution">
    <text evidence="3">The sequence shown here is derived from an EMBL/GenBank/DDBJ whole genome shotgun (WGS) entry which is preliminary data.</text>
</comment>
<accession>A0A834Y1A7</accession>
<dbReference type="PANTHER" id="PTHR12616:SF8">
    <property type="entry name" value="VACUOLAR PROTEIN SORTING-ASSOCIATED PROTEIN 8 HOMOLOG"/>
    <property type="match status" value="1"/>
</dbReference>
<dbReference type="EMBL" id="JACMRX010000002">
    <property type="protein sequence ID" value="KAF7995888.1"/>
    <property type="molecule type" value="Genomic_DNA"/>
</dbReference>
<evidence type="ECO:0000313" key="4">
    <source>
        <dbReference type="Proteomes" id="UP000639338"/>
    </source>
</evidence>
<dbReference type="InterPro" id="IPR025941">
    <property type="entry name" value="Vps8_central_dom"/>
</dbReference>
<dbReference type="Pfam" id="PF23410">
    <property type="entry name" value="Beta-prop_VPS8"/>
    <property type="match status" value="1"/>
</dbReference>
<evidence type="ECO:0000313" key="3">
    <source>
        <dbReference type="EMBL" id="KAF7995888.1"/>
    </source>
</evidence>
<feature type="domain" description="Vacuolar protein sorting-associated protein 8 central" evidence="2">
    <location>
        <begin position="582"/>
        <end position="766"/>
    </location>
</feature>
<dbReference type="Gene3D" id="2.130.10.10">
    <property type="entry name" value="YVTN repeat-like/Quinoprotein amine dehydrogenase"/>
    <property type="match status" value="1"/>
</dbReference>
<keyword evidence="4" id="KW-1185">Reference proteome</keyword>
<sequence length="1306" mass="146947">MADNGFESDVSSLDNLNIEGLNLDIEELDDVEYSIPAVDELPTLESILTEQDTGELSGPDIDIIGQSSSELIDGSETTSVGSLLSLNSLTRQSTKNSELPLSGIILKHAIMRGITSQINSANEKVNAGLASSISAGGDMIVIGTSHGLLLSFDTKQTLKWCNQDIKNQGAVSSLGINNDGTRLLAGYARGNILMIDCTNGKVLRLLTDVHSPGTAVLHVKFTDSSKLALCSDSGGSVFELSFTRTMGVRGCDSKCLFSGSRGEVCTIEPLLLNSLPRHPLKNYTIIALATLSRVLVICIRPRMRIILTHPLTGPAKTSPQISWQLVVIQTSDSNKIIDPVLAIARDKIIHFYQVCSEAGSRVRLLPLRRMTLSYTICNLRWLNTRSIIVFDNNECLHLIDVRTQEDLEIIDMNSVGISYASSYFKGLTTGGNVSKAMAATGEYACYNTIITYGNQLLLLGTRKLHVVFIRTWSERLKYLTLQKRYQDALSLGLSFYHDKGKAVVGLSSMKKVRKRLTFIKTSEILLQYINEFIKTPNDYQNNNNDDIISICVDYAVQLDNTHLLFGTMWDIINHIPQLKISYLHSLEVPLLDGSLPPRLPPIIAQQFVELYDNENRLDALQSIIVLLDVDCLDIHQVTNICKKKNLWDALIHLQTCTLNDYSAPIHQLIPILDNSMKTNINNVNNNDIIKLGNALLVYTSCCLAGRGFPRGDLTKQQSQRSKAEVQRALLSQHTSLAEDNERQYPYLRTLLRFDTRGFIDVISMAFQEYEFKTEIGLRQRQRFVDIMLIIVMPTTPLTPNNHDYIDCDKKIIVLLFICNEIINNNITIEPLILNRIVEFICNDNNTKIKYDDKLIRENTILELINKKKLNSITDNTLLKLSNKANFYRVAELIYTAKDDWISVCHCIISDTYRKYEVWQWLDKLNINSFKLVLLSHIEKLIDIDTDQVSSLISSRTPNDIDQIINKLNNNNYEYKLLASLYNISQFKDDDDDDDDDDCKFTLTTELLERYLLLMCQIEPNNVVNHIANGLHGCRLDEALKIVKNYQQNNAEALMLEQMGNYQDAFDILLINLDNSLSIYNDSNDDSDVVKSTIQISNLCRRSAGNLDWMPLVETVLKSNNNCELLRGKLLKIVLESLSGTDALSNVLEKILKHPLATSGTIGDIRQLLTGVLTHSKYEQVLVETTVRLVSLELHEALKKTLGNSKKACASVSLTCPSCRISLIKTKDYNVFFSCGHGYHLNCLNDKKHCYKCLNDKGWTPSVKNFNIPDEKLPIRPDIIPPEFMRKRDLTLKLAAPTVIPDLDDIL</sequence>
<dbReference type="GO" id="GO:0006623">
    <property type="term" value="P:protein targeting to vacuole"/>
    <property type="evidence" value="ECO:0007669"/>
    <property type="project" value="InterPro"/>
</dbReference>
<reference evidence="3 4" key="1">
    <citation type="submission" date="2020-08" db="EMBL/GenBank/DDBJ databases">
        <title>Aphidius gifuensis genome sequencing and assembly.</title>
        <authorList>
            <person name="Du Z."/>
        </authorList>
    </citation>
    <scope>NUCLEOTIDE SEQUENCE [LARGE SCALE GENOMIC DNA]</scope>
    <source>
        <strain evidence="3">YNYX2018</strain>
        <tissue evidence="3">Adults</tissue>
    </source>
</reference>
<protein>
    <recommendedName>
        <fullName evidence="2">Vacuolar protein sorting-associated protein 8 central domain-containing protein</fullName>
    </recommendedName>
</protein>
<evidence type="ECO:0000259" key="2">
    <source>
        <dbReference type="Pfam" id="PF12816"/>
    </source>
</evidence>
<name>A0A834Y1A7_APHGI</name>
<dbReference type="PANTHER" id="PTHR12616">
    <property type="entry name" value="VACUOLAR PROTEIN SORTING VPS41"/>
    <property type="match status" value="1"/>
</dbReference>
<dbReference type="GO" id="GO:0005770">
    <property type="term" value="C:late endosome"/>
    <property type="evidence" value="ECO:0007669"/>
    <property type="project" value="TreeGrafter"/>
</dbReference>
<comment type="similarity">
    <text evidence="1">Belongs to the VPS8 family.</text>
</comment>
<dbReference type="GO" id="GO:0030897">
    <property type="term" value="C:HOPS complex"/>
    <property type="evidence" value="ECO:0007669"/>
    <property type="project" value="TreeGrafter"/>
</dbReference>
<dbReference type="OrthoDB" id="289913at2759"/>
<gene>
    <name evidence="3" type="ORF">HCN44_006995</name>
</gene>
<dbReference type="SUPFAM" id="SSF69322">
    <property type="entry name" value="Tricorn protease domain 2"/>
    <property type="match status" value="1"/>
</dbReference>
<dbReference type="GO" id="GO:0034058">
    <property type="term" value="P:endosomal vesicle fusion"/>
    <property type="evidence" value="ECO:0007669"/>
    <property type="project" value="TreeGrafter"/>
</dbReference>